<sequence>MKNFIGIALCVSLVILLTVPPRILCQDEVELAAARANCEVTYVCCRLGVKKRRFHFLRRLPWRRRARCLRWCPSGNTCIEVPTPFEAYDVADVAEAADPSEFLHGESEDNAQNPDVAEEGQEVTEEEATEQETENPDDEDIVEVPVEGPIPLGISPASVIKVPCNANYRPDRYGVCRQAF</sequence>
<dbReference type="EMBL" id="GITU01004541">
    <property type="protein sequence ID" value="MBC1173244.1"/>
    <property type="molecule type" value="Transcribed_RNA"/>
</dbReference>
<feature type="chain" id="PRO_5028970285" evidence="2">
    <location>
        <begin position="26"/>
        <end position="180"/>
    </location>
</feature>
<proteinExistence type="predicted"/>
<feature type="signal peptide" evidence="2">
    <location>
        <begin position="1"/>
        <end position="25"/>
    </location>
</feature>
<evidence type="ECO:0000256" key="2">
    <source>
        <dbReference type="SAM" id="SignalP"/>
    </source>
</evidence>
<feature type="region of interest" description="Disordered" evidence="1">
    <location>
        <begin position="104"/>
        <end position="148"/>
    </location>
</feature>
<dbReference type="AlphaFoldDB" id="A0A7G3AMR4"/>
<reference evidence="3" key="1">
    <citation type="journal article" date="2020" name="BMC">
        <title>Leishmania infection induces a limited differential gene expression in the sand fly midgut.</title>
        <authorList>
            <person name="Coutinho-Abreu I.V."/>
            <person name="Serafim T.D."/>
            <person name="Meneses C."/>
            <person name="Kamhawi S."/>
            <person name="Oliveira F."/>
            <person name="Valenzuela J.G."/>
        </authorList>
    </citation>
    <scope>NUCLEOTIDE SEQUENCE</scope>
    <source>
        <strain evidence="3">Jacobina</strain>
        <tissue evidence="3">Midgut</tissue>
    </source>
</reference>
<feature type="compositionally biased region" description="Acidic residues" evidence="1">
    <location>
        <begin position="116"/>
        <end position="142"/>
    </location>
</feature>
<evidence type="ECO:0000256" key="1">
    <source>
        <dbReference type="SAM" id="MobiDB-lite"/>
    </source>
</evidence>
<organism evidence="3">
    <name type="scientific">Lutzomyia longipalpis</name>
    <name type="common">Sand fly</name>
    <dbReference type="NCBI Taxonomy" id="7200"/>
    <lineage>
        <taxon>Eukaryota</taxon>
        <taxon>Metazoa</taxon>
        <taxon>Ecdysozoa</taxon>
        <taxon>Arthropoda</taxon>
        <taxon>Hexapoda</taxon>
        <taxon>Insecta</taxon>
        <taxon>Pterygota</taxon>
        <taxon>Neoptera</taxon>
        <taxon>Endopterygota</taxon>
        <taxon>Diptera</taxon>
        <taxon>Nematocera</taxon>
        <taxon>Psychodoidea</taxon>
        <taxon>Psychodidae</taxon>
        <taxon>Lutzomyia</taxon>
        <taxon>Lutzomyia</taxon>
    </lineage>
</organism>
<protein>
    <submittedName>
        <fullName evidence="3">Putative secreted protein</fullName>
    </submittedName>
</protein>
<evidence type="ECO:0000313" key="3">
    <source>
        <dbReference type="EMBL" id="MBC1173244.1"/>
    </source>
</evidence>
<keyword evidence="2" id="KW-0732">Signal</keyword>
<accession>A0A7G3AMR4</accession>
<name>A0A7G3AMR4_LUTLO</name>